<dbReference type="PANTHER" id="PTHR35368">
    <property type="entry name" value="HYDROPEROXIDE REDUCTASE"/>
    <property type="match status" value="1"/>
</dbReference>
<accession>A0A4R4TEG8</accession>
<dbReference type="InterPro" id="IPR003718">
    <property type="entry name" value="OsmC/Ohr_fam"/>
</dbReference>
<dbReference type="Pfam" id="PF02566">
    <property type="entry name" value="OsmC"/>
    <property type="match status" value="1"/>
</dbReference>
<reference evidence="2 3" key="1">
    <citation type="submission" date="2019-03" db="EMBL/GenBank/DDBJ databases">
        <title>Draft genome sequences of novel Actinobacteria.</title>
        <authorList>
            <person name="Sahin N."/>
            <person name="Ay H."/>
            <person name="Saygin H."/>
        </authorList>
    </citation>
    <scope>NUCLEOTIDE SEQUENCE [LARGE SCALE GENOMIC DNA]</scope>
    <source>
        <strain evidence="2 3">DSM 41900</strain>
    </source>
</reference>
<organism evidence="2 3">
    <name type="scientific">Streptomyces hainanensis</name>
    <dbReference type="NCBI Taxonomy" id="402648"/>
    <lineage>
        <taxon>Bacteria</taxon>
        <taxon>Bacillati</taxon>
        <taxon>Actinomycetota</taxon>
        <taxon>Actinomycetes</taxon>
        <taxon>Kitasatosporales</taxon>
        <taxon>Streptomycetaceae</taxon>
        <taxon>Streptomyces</taxon>
    </lineage>
</organism>
<protein>
    <submittedName>
        <fullName evidence="2">OsmC family peroxiredoxin</fullName>
    </submittedName>
</protein>
<dbReference type="InterPro" id="IPR036102">
    <property type="entry name" value="OsmC/Ohrsf"/>
</dbReference>
<dbReference type="AlphaFoldDB" id="A0A4R4TEG8"/>
<evidence type="ECO:0000313" key="3">
    <source>
        <dbReference type="Proteomes" id="UP000295345"/>
    </source>
</evidence>
<dbReference type="EMBL" id="SMKI01000170">
    <property type="protein sequence ID" value="TDC73984.1"/>
    <property type="molecule type" value="Genomic_DNA"/>
</dbReference>
<gene>
    <name evidence="2" type="ORF">E1283_17415</name>
</gene>
<dbReference type="SUPFAM" id="SSF82784">
    <property type="entry name" value="OsmC-like"/>
    <property type="match status" value="1"/>
</dbReference>
<dbReference type="OrthoDB" id="9811389at2"/>
<evidence type="ECO:0000313" key="2">
    <source>
        <dbReference type="EMBL" id="TDC73984.1"/>
    </source>
</evidence>
<dbReference type="Proteomes" id="UP000295345">
    <property type="component" value="Unassembled WGS sequence"/>
</dbReference>
<dbReference type="InterPro" id="IPR015946">
    <property type="entry name" value="KH_dom-like_a/b"/>
</dbReference>
<keyword evidence="3" id="KW-1185">Reference proteome</keyword>
<proteinExistence type="predicted"/>
<feature type="region of interest" description="Disordered" evidence="1">
    <location>
        <begin position="1"/>
        <end position="26"/>
    </location>
</feature>
<comment type="caution">
    <text evidence="2">The sequence shown here is derived from an EMBL/GenBank/DDBJ whole genome shotgun (WGS) entry which is preliminary data.</text>
</comment>
<name>A0A4R4TEG8_9ACTN</name>
<dbReference type="PANTHER" id="PTHR35368:SF1">
    <property type="entry name" value="HYDROPEROXIDE REDUCTASE"/>
    <property type="match status" value="1"/>
</dbReference>
<dbReference type="Gene3D" id="3.30.300.20">
    <property type="match status" value="1"/>
</dbReference>
<evidence type="ECO:0000256" key="1">
    <source>
        <dbReference type="SAM" id="MobiDB-lite"/>
    </source>
</evidence>
<dbReference type="InterPro" id="IPR052924">
    <property type="entry name" value="OsmC/Ohr_hydroprdx_reductase"/>
</dbReference>
<sequence>MEGRHHVTTTTPGTDEPILDTADDPQPGLRAYLEVKRAALLARREAAKATPREGANRLRATATAESRSGVRRIRIRHHQIISDSGADFAGYDLGPASPEIQLGVLGSCLTHVFLIQAADLRIPLDALDVEVEADHEPRGGTPGFEEVPIYPHHITYTVRVTSPASAERVRELHEAVERNCPIYNLLLNPQQITGRVVLNGGPQDG</sequence>